<dbReference type="CDD" id="cd05797">
    <property type="entry name" value="Ribosomal_L10"/>
    <property type="match status" value="1"/>
</dbReference>
<dbReference type="GO" id="GO:0070180">
    <property type="term" value="F:large ribosomal subunit rRNA binding"/>
    <property type="evidence" value="ECO:0007669"/>
    <property type="project" value="UniProtKB-UniRule"/>
</dbReference>
<evidence type="ECO:0000313" key="6">
    <source>
        <dbReference type="EMBL" id="ADO81966.1"/>
    </source>
</evidence>
<evidence type="ECO:0000256" key="5">
    <source>
        <dbReference type="HAMAP-Rule" id="MF_00362"/>
    </source>
</evidence>
<dbReference type="eggNOG" id="COG0244">
    <property type="taxonomic scope" value="Bacteria"/>
</dbReference>
<reference evidence="6 7" key="1">
    <citation type="journal article" date="2010" name="Stand. Genomic Sci.">
        <title>Complete genome sequence of Ilyobacter polytropus type strain (CuHbu1).</title>
        <authorList>
            <person name="Sikorski J."/>
            <person name="Chertkov O."/>
            <person name="Lapidus A."/>
            <person name="Nolan M."/>
            <person name="Lucas S."/>
            <person name="Del Rio T.G."/>
            <person name="Tice H."/>
            <person name="Cheng J.F."/>
            <person name="Tapia R."/>
            <person name="Han C."/>
            <person name="Goodwin L."/>
            <person name="Pitluck S."/>
            <person name="Liolios K."/>
            <person name="Ivanova N."/>
            <person name="Mavromatis K."/>
            <person name="Mikhailova N."/>
            <person name="Pati A."/>
            <person name="Chen A."/>
            <person name="Palaniappan K."/>
            <person name="Land M."/>
            <person name="Hauser L."/>
            <person name="Chang Y.J."/>
            <person name="Jeffries C.D."/>
            <person name="Brambilla E."/>
            <person name="Yasawong M."/>
            <person name="Rohde M."/>
            <person name="Pukall R."/>
            <person name="Spring S."/>
            <person name="Goker M."/>
            <person name="Woyke T."/>
            <person name="Bristow J."/>
            <person name="Eisen J.A."/>
            <person name="Markowitz V."/>
            <person name="Hugenholtz P."/>
            <person name="Kyrpides N.C."/>
            <person name="Klenk H.P."/>
        </authorList>
    </citation>
    <scope>NUCLEOTIDE SEQUENCE [LARGE SCALE GENOMIC DNA]</scope>
    <source>
        <strain evidence="7">ATCC 51220 / DSM 2926 / LMG 16218 / CuHBu1</strain>
    </source>
</reference>
<organism evidence="6 7">
    <name type="scientific">Ilyobacter polytropus (strain ATCC 51220 / DSM 2926 / LMG 16218 / CuHBu1)</name>
    <dbReference type="NCBI Taxonomy" id="572544"/>
    <lineage>
        <taxon>Bacteria</taxon>
        <taxon>Fusobacteriati</taxon>
        <taxon>Fusobacteriota</taxon>
        <taxon>Fusobacteriia</taxon>
        <taxon>Fusobacteriales</taxon>
        <taxon>Fusobacteriaceae</taxon>
        <taxon>Ilyobacter</taxon>
    </lineage>
</organism>
<dbReference type="Gene3D" id="3.30.70.1730">
    <property type="match status" value="1"/>
</dbReference>
<dbReference type="InterPro" id="IPR043141">
    <property type="entry name" value="Ribosomal_uL10-like_sf"/>
</dbReference>
<dbReference type="KEGG" id="ipo:Ilyop_0177"/>
<dbReference type="OrthoDB" id="9808307at2"/>
<name>E3H7L2_ILYPC</name>
<dbReference type="HAMAP" id="MF_00362">
    <property type="entry name" value="Ribosomal_uL10"/>
    <property type="match status" value="1"/>
</dbReference>
<dbReference type="InterPro" id="IPR047865">
    <property type="entry name" value="Ribosomal_uL10_bac_type"/>
</dbReference>
<evidence type="ECO:0000256" key="3">
    <source>
        <dbReference type="ARBA" id="ARBA00023274"/>
    </source>
</evidence>
<keyword evidence="7" id="KW-1185">Reference proteome</keyword>
<dbReference type="GO" id="GO:0006412">
    <property type="term" value="P:translation"/>
    <property type="evidence" value="ECO:0007669"/>
    <property type="project" value="UniProtKB-UniRule"/>
</dbReference>
<dbReference type="GO" id="GO:0005840">
    <property type="term" value="C:ribosome"/>
    <property type="evidence" value="ECO:0007669"/>
    <property type="project" value="UniProtKB-KW"/>
</dbReference>
<dbReference type="InterPro" id="IPR001790">
    <property type="entry name" value="Ribosomal_uL10"/>
</dbReference>
<keyword evidence="2 5" id="KW-0689">Ribosomal protein</keyword>
<dbReference type="Proteomes" id="UP000006875">
    <property type="component" value="Chromosome"/>
</dbReference>
<dbReference type="EMBL" id="CP002281">
    <property type="protein sequence ID" value="ADO81966.1"/>
    <property type="molecule type" value="Genomic_DNA"/>
</dbReference>
<dbReference type="STRING" id="572544.Ilyop_0177"/>
<proteinExistence type="inferred from homology"/>
<protein>
    <recommendedName>
        <fullName evidence="4 5">Large ribosomal subunit protein uL10</fullName>
    </recommendedName>
</protein>
<dbReference type="PANTHER" id="PTHR11560">
    <property type="entry name" value="39S RIBOSOMAL PROTEIN L10, MITOCHONDRIAL"/>
    <property type="match status" value="1"/>
</dbReference>
<dbReference type="Pfam" id="PF00466">
    <property type="entry name" value="Ribosomal_L10"/>
    <property type="match status" value="1"/>
</dbReference>
<gene>
    <name evidence="5" type="primary">rplJ</name>
    <name evidence="6" type="ordered locus">Ilyop_0177</name>
</gene>
<dbReference type="HOGENOM" id="CLU_092227_1_0_0"/>
<comment type="function">
    <text evidence="5">Forms part of the ribosomal stalk, playing a central role in the interaction of the ribosome with GTP-bound translation factors.</text>
</comment>
<keyword evidence="3 5" id="KW-0687">Ribonucleoprotein</keyword>
<dbReference type="InterPro" id="IPR022973">
    <property type="entry name" value="Ribosomal_uL10_bac"/>
</dbReference>
<keyword evidence="5" id="KW-0694">RNA-binding</keyword>
<dbReference type="SUPFAM" id="SSF160369">
    <property type="entry name" value="Ribosomal protein L10-like"/>
    <property type="match status" value="1"/>
</dbReference>
<comment type="subunit">
    <text evidence="5">Part of the ribosomal stalk of the 50S ribosomal subunit. The N-terminus interacts with L11 and the large rRNA to form the base of the stalk. The C-terminus forms an elongated spine to which L12 dimers bind in a sequential fashion forming a multimeric L10(L12)X complex.</text>
</comment>
<dbReference type="GO" id="GO:1990904">
    <property type="term" value="C:ribonucleoprotein complex"/>
    <property type="evidence" value="ECO:0007669"/>
    <property type="project" value="UniProtKB-KW"/>
</dbReference>
<accession>E3H7L2</accession>
<evidence type="ECO:0000256" key="4">
    <source>
        <dbReference type="ARBA" id="ARBA00035202"/>
    </source>
</evidence>
<comment type="similarity">
    <text evidence="1 5">Belongs to the universal ribosomal protein uL10 family.</text>
</comment>
<evidence type="ECO:0000256" key="2">
    <source>
        <dbReference type="ARBA" id="ARBA00022980"/>
    </source>
</evidence>
<dbReference type="RefSeq" id="WP_013386637.1">
    <property type="nucleotide sequence ID" value="NC_014632.1"/>
</dbReference>
<evidence type="ECO:0000256" key="1">
    <source>
        <dbReference type="ARBA" id="ARBA00008889"/>
    </source>
</evidence>
<dbReference type="NCBIfam" id="NF000955">
    <property type="entry name" value="PRK00099.1-1"/>
    <property type="match status" value="1"/>
</dbReference>
<dbReference type="AlphaFoldDB" id="E3H7L2"/>
<evidence type="ECO:0000313" key="7">
    <source>
        <dbReference type="Proteomes" id="UP000006875"/>
    </source>
</evidence>
<sequence length="170" mass="18708">MATELKKQVIDQLSEKIKKSDSIVFIDYRGLKVNEETELRKQIREAGAEYIVAKNRLFKIALKEAGVEDSFDDVLEGTTAFAFGYGDVVAPAKVTYELGKELALKKRDIFKIKAGLLSGKRVDVSEVEALAKLPSREQLLSMVLNGMLGPIRKLAYAAVAVADKKESAGE</sequence>
<keyword evidence="5" id="KW-0699">rRNA-binding</keyword>